<proteinExistence type="predicted"/>
<evidence type="ECO:0000259" key="2">
    <source>
        <dbReference type="Pfam" id="PF13568"/>
    </source>
</evidence>
<evidence type="ECO:0000256" key="1">
    <source>
        <dbReference type="SAM" id="SignalP"/>
    </source>
</evidence>
<dbReference type="InterPro" id="IPR025665">
    <property type="entry name" value="Beta-barrel_OMP_2"/>
</dbReference>
<dbReference type="AlphaFoldDB" id="A0A1I5EA73"/>
<name>A0A1I5EA73_9BACT</name>
<feature type="chain" id="PRO_5011762447" evidence="1">
    <location>
        <begin position="20"/>
        <end position="190"/>
    </location>
</feature>
<feature type="domain" description="Outer membrane protein beta-barrel" evidence="2">
    <location>
        <begin position="22"/>
        <end position="165"/>
    </location>
</feature>
<dbReference type="Pfam" id="PF13568">
    <property type="entry name" value="OMP_b-brl_2"/>
    <property type="match status" value="1"/>
</dbReference>
<reference evidence="4" key="1">
    <citation type="submission" date="2016-10" db="EMBL/GenBank/DDBJ databases">
        <authorList>
            <person name="Varghese N."/>
            <person name="Submissions S."/>
        </authorList>
    </citation>
    <scope>NUCLEOTIDE SEQUENCE [LARGE SCALE GENOMIC DNA]</scope>
    <source>
        <strain evidence="4">DSM 15282</strain>
    </source>
</reference>
<accession>A0A1I5EA73</accession>
<dbReference type="RefSeq" id="WP_175557858.1">
    <property type="nucleotide sequence ID" value="NZ_FOVW01000003.1"/>
</dbReference>
<sequence length="190" mass="20598">MKTYLGIVCLFLMSFSLQAQKFKPSGGLNYSDVNSSDDVLNGKGGWQAGLGVEFGEGKMYVEPGIFYTVKKLDLTGSPSPDLTATFPDLEGIRIPVNLGIYLAGNSESAVAWRVFGGPSVFFLTGDNEAYSDDIQSTNWGVFAGTGLNLSIVFIDMAYEWSVNDISTQFATIDFGRTNGFFAQAGLRFEL</sequence>
<dbReference type="Proteomes" id="UP000199564">
    <property type="component" value="Unassembled WGS sequence"/>
</dbReference>
<gene>
    <name evidence="3" type="ORF">SAMN04488519_103360</name>
</gene>
<protein>
    <submittedName>
        <fullName evidence="3">Outer membrane protein beta-barrel domain-containing protein</fullName>
    </submittedName>
</protein>
<evidence type="ECO:0000313" key="4">
    <source>
        <dbReference type="Proteomes" id="UP000199564"/>
    </source>
</evidence>
<organism evidence="3 4">
    <name type="scientific">Algoriphagus ornithinivorans</name>
    <dbReference type="NCBI Taxonomy" id="226506"/>
    <lineage>
        <taxon>Bacteria</taxon>
        <taxon>Pseudomonadati</taxon>
        <taxon>Bacteroidota</taxon>
        <taxon>Cytophagia</taxon>
        <taxon>Cytophagales</taxon>
        <taxon>Cyclobacteriaceae</taxon>
        <taxon>Algoriphagus</taxon>
    </lineage>
</organism>
<feature type="signal peptide" evidence="1">
    <location>
        <begin position="1"/>
        <end position="19"/>
    </location>
</feature>
<evidence type="ECO:0000313" key="3">
    <source>
        <dbReference type="EMBL" id="SFO08424.1"/>
    </source>
</evidence>
<keyword evidence="4" id="KW-1185">Reference proteome</keyword>
<keyword evidence="1" id="KW-0732">Signal</keyword>
<dbReference type="STRING" id="226506.SAMN04488519_103360"/>
<dbReference type="EMBL" id="FOVW01000003">
    <property type="protein sequence ID" value="SFO08424.1"/>
    <property type="molecule type" value="Genomic_DNA"/>
</dbReference>